<gene>
    <name evidence="2" type="ORF">ACIBG2_03155</name>
</gene>
<sequence length="273" mass="29661">MKRSYPIVEQRRLTPRGRLGGLLRRLRTGSRGDGADGLAPHAHEALIYTIGGRHVHARGRGGRPPAGAGAVSVVDLSRDAPVTVELQGAGRERVAVTFACTVHDPVAVVRDGLTEIGPHLLAHLDHLPLAGDAPAALVRAHLALVPFEAAGMSVIATTVRRAREGEAEERPRWRHEAAVQESRRRTWTDALALAREVDGDPLVAMLAGHLQGGIEPGELVAYLREERDRAREAGPDREAGPGRETGREREEERRRAERFGRRKDESTDGEQAA</sequence>
<reference evidence="2 3" key="1">
    <citation type="submission" date="2024-10" db="EMBL/GenBank/DDBJ databases">
        <title>The Natural Products Discovery Center: Release of the First 8490 Sequenced Strains for Exploring Actinobacteria Biosynthetic Diversity.</title>
        <authorList>
            <person name="Kalkreuter E."/>
            <person name="Kautsar S.A."/>
            <person name="Yang D."/>
            <person name="Bader C.D."/>
            <person name="Teijaro C.N."/>
            <person name="Fluegel L."/>
            <person name="Davis C.M."/>
            <person name="Simpson J.R."/>
            <person name="Lauterbach L."/>
            <person name="Steele A.D."/>
            <person name="Gui C."/>
            <person name="Meng S."/>
            <person name="Li G."/>
            <person name="Viehrig K."/>
            <person name="Ye F."/>
            <person name="Su P."/>
            <person name="Kiefer A.F."/>
            <person name="Nichols A."/>
            <person name="Cepeda A.J."/>
            <person name="Yan W."/>
            <person name="Fan B."/>
            <person name="Jiang Y."/>
            <person name="Adhikari A."/>
            <person name="Zheng C.-J."/>
            <person name="Schuster L."/>
            <person name="Cowan T.M."/>
            <person name="Smanski M.J."/>
            <person name="Chevrette M.G."/>
            <person name="De Carvalho L.P.S."/>
            <person name="Shen B."/>
        </authorList>
    </citation>
    <scope>NUCLEOTIDE SEQUENCE [LARGE SCALE GENOMIC DNA]</scope>
    <source>
        <strain evidence="2 3">NPDC050545</strain>
    </source>
</reference>
<proteinExistence type="predicted"/>
<evidence type="ECO:0000313" key="2">
    <source>
        <dbReference type="EMBL" id="MFI6496352.1"/>
    </source>
</evidence>
<dbReference type="EMBL" id="JBITGY010000001">
    <property type="protein sequence ID" value="MFI6496352.1"/>
    <property type="molecule type" value="Genomic_DNA"/>
</dbReference>
<evidence type="ECO:0000256" key="1">
    <source>
        <dbReference type="SAM" id="MobiDB-lite"/>
    </source>
</evidence>
<name>A0ABW7YKW3_9ACTN</name>
<organism evidence="2 3">
    <name type="scientific">Nonomuraea typhae</name>
    <dbReference type="NCBI Taxonomy" id="2603600"/>
    <lineage>
        <taxon>Bacteria</taxon>
        <taxon>Bacillati</taxon>
        <taxon>Actinomycetota</taxon>
        <taxon>Actinomycetes</taxon>
        <taxon>Streptosporangiales</taxon>
        <taxon>Streptosporangiaceae</taxon>
        <taxon>Nonomuraea</taxon>
    </lineage>
</organism>
<feature type="compositionally biased region" description="Basic and acidic residues" evidence="1">
    <location>
        <begin position="225"/>
        <end position="266"/>
    </location>
</feature>
<evidence type="ECO:0000313" key="3">
    <source>
        <dbReference type="Proteomes" id="UP001612741"/>
    </source>
</evidence>
<dbReference type="Proteomes" id="UP001612741">
    <property type="component" value="Unassembled WGS sequence"/>
</dbReference>
<accession>A0ABW7YKW3</accession>
<feature type="region of interest" description="Disordered" evidence="1">
    <location>
        <begin position="225"/>
        <end position="273"/>
    </location>
</feature>
<keyword evidence="3" id="KW-1185">Reference proteome</keyword>
<comment type="caution">
    <text evidence="2">The sequence shown here is derived from an EMBL/GenBank/DDBJ whole genome shotgun (WGS) entry which is preliminary data.</text>
</comment>
<protein>
    <submittedName>
        <fullName evidence="2">Uncharacterized protein</fullName>
    </submittedName>
</protein>
<dbReference type="RefSeq" id="WP_397078417.1">
    <property type="nucleotide sequence ID" value="NZ_JBITGY010000001.1"/>
</dbReference>